<feature type="compositionally biased region" description="Acidic residues" evidence="1">
    <location>
        <begin position="306"/>
        <end position="321"/>
    </location>
</feature>
<organism evidence="3">
    <name type="scientific">marine metagenome</name>
    <dbReference type="NCBI Taxonomy" id="408172"/>
    <lineage>
        <taxon>unclassified sequences</taxon>
        <taxon>metagenomes</taxon>
        <taxon>ecological metagenomes</taxon>
    </lineage>
</organism>
<reference evidence="3" key="1">
    <citation type="submission" date="2018-05" db="EMBL/GenBank/DDBJ databases">
        <authorList>
            <person name="Lanie J.A."/>
            <person name="Ng W.-L."/>
            <person name="Kazmierczak K.M."/>
            <person name="Andrzejewski T.M."/>
            <person name="Davidsen T.M."/>
            <person name="Wayne K.J."/>
            <person name="Tettelin H."/>
            <person name="Glass J.I."/>
            <person name="Rusch D."/>
            <person name="Podicherti R."/>
            <person name="Tsui H.-C.T."/>
            <person name="Winkler M.E."/>
        </authorList>
    </citation>
    <scope>NUCLEOTIDE SEQUENCE</scope>
</reference>
<evidence type="ECO:0000256" key="1">
    <source>
        <dbReference type="SAM" id="MobiDB-lite"/>
    </source>
</evidence>
<proteinExistence type="predicted"/>
<dbReference type="InterPro" id="IPR036465">
    <property type="entry name" value="vWFA_dom_sf"/>
</dbReference>
<dbReference type="Gene3D" id="3.40.50.410">
    <property type="entry name" value="von Willebrand factor, type A domain"/>
    <property type="match status" value="1"/>
</dbReference>
<feature type="region of interest" description="Disordered" evidence="1">
    <location>
        <begin position="274"/>
        <end position="391"/>
    </location>
</feature>
<feature type="compositionally biased region" description="Low complexity" evidence="1">
    <location>
        <begin position="340"/>
        <end position="355"/>
    </location>
</feature>
<protein>
    <recommendedName>
        <fullName evidence="2">VWFA domain-containing protein</fullName>
    </recommendedName>
</protein>
<feature type="domain" description="VWFA" evidence="2">
    <location>
        <begin position="547"/>
        <end position="749"/>
    </location>
</feature>
<dbReference type="SUPFAM" id="SSF53300">
    <property type="entry name" value="vWA-like"/>
    <property type="match status" value="1"/>
</dbReference>
<dbReference type="InterPro" id="IPR002035">
    <property type="entry name" value="VWF_A"/>
</dbReference>
<accession>A0A381UQK9</accession>
<evidence type="ECO:0000259" key="2">
    <source>
        <dbReference type="PROSITE" id="PS50234"/>
    </source>
</evidence>
<feature type="compositionally biased region" description="Basic and acidic residues" evidence="1">
    <location>
        <begin position="378"/>
        <end position="391"/>
    </location>
</feature>
<feature type="compositionally biased region" description="Basic and acidic residues" evidence="1">
    <location>
        <begin position="275"/>
        <end position="302"/>
    </location>
</feature>
<dbReference type="AlphaFoldDB" id="A0A381UQK9"/>
<dbReference type="PROSITE" id="PS50234">
    <property type="entry name" value="VWFA"/>
    <property type="match status" value="1"/>
</dbReference>
<name>A0A381UQK9_9ZZZZ</name>
<sequence>MRENMNKDLKYFNPMKLREKYSVKKSTGNNYSSFWLDNDWDTTSVWDDEDDKPKGPDLIALASYRRAIANFVNIVTSKNIPVTFTSQGDSFTDGKKVTISAKLDDKLFDSAVGLALHEGSHILLSDFDFVKQLEVNIPKEYIDRGFSKGYSKNDVMVHIKNLLNFVEDRRIDYHIFSNAPGYKGYYHSMYDKYFRAKVVDKGLLSDEYTDENLDSYFFRIINITNSNTRLDALNGLREIWKVLDLKNVSRLKNTEDAFNTALDVYNVVLNNIPDGVEKTNKDTGEVSYERADGSGDSTHSDSDMGSGEEESREITEEEFSDLLDSIENGEMGEGNGSGSGVSVDMGDSENSNSDGTVGGGTSDGKTSDGETSDGGTDVGKKKSEVTLSDAQKKSLGEAIKKQKKFMDEEIQKKKLSKKDKSAIDAIDASGMSYKEVGKDLKDRYDGKSKKTKCILVKNFNKALVDSGTVSMVGRSNYYRDETEESINEGLRLGTILGRKLSVRTESRDTKYTRKDAGRIDKRLIAELGFGNNNVFSQTFVDSYPDAFLHISVDASGSMSGSKWYRTIKSVTAMVKAIDMIEGVDVVVSFRSTQDNNSGRRGNSGNYPIMLIAYDSRKDSLVKVKTLWKYLRVNGTTPEGLCYEAVMDEMVEGMEDRESYFLNFSDGMPMFGNDDVDYHSTEALDHTKKMVKELRSRGIKVMSYYIGDSYSGDRYMGDFKRMYGKDAEFVDVTSVTAISRTMNKKFLEKN</sequence>
<evidence type="ECO:0000313" key="3">
    <source>
        <dbReference type="EMBL" id="SVA30350.1"/>
    </source>
</evidence>
<gene>
    <name evidence="3" type="ORF">METZ01_LOCUS83204</name>
</gene>
<dbReference type="EMBL" id="UINC01006910">
    <property type="protein sequence ID" value="SVA30350.1"/>
    <property type="molecule type" value="Genomic_DNA"/>
</dbReference>